<reference evidence="3" key="1">
    <citation type="submission" date="2017-01" db="EMBL/GenBank/DDBJ databases">
        <authorList>
            <person name="Varghese N."/>
            <person name="Submissions S."/>
        </authorList>
    </citation>
    <scope>NUCLEOTIDE SEQUENCE [LARGE SCALE GENOMIC DNA]</scope>
    <source>
        <strain evidence="3">ATCC 12950</strain>
    </source>
</reference>
<dbReference type="EMBL" id="FTNI01000011">
    <property type="protein sequence ID" value="SIR58437.1"/>
    <property type="molecule type" value="Genomic_DNA"/>
</dbReference>
<dbReference type="Gene3D" id="1.10.10.2840">
    <property type="entry name" value="PucR C-terminal helix-turn-helix domain"/>
    <property type="match status" value="1"/>
</dbReference>
<evidence type="ECO:0000313" key="2">
    <source>
        <dbReference type="EMBL" id="SIR58437.1"/>
    </source>
</evidence>
<name>A0A1N7C4G6_9ACTN</name>
<protein>
    <submittedName>
        <fullName evidence="2">PucR C-terminal helix-turn-helix domain-containing protein</fullName>
    </submittedName>
</protein>
<accession>A0A1N7C4G6</accession>
<dbReference type="InterPro" id="IPR025736">
    <property type="entry name" value="PucR_C-HTH_dom"/>
</dbReference>
<proteinExistence type="predicted"/>
<evidence type="ECO:0000313" key="3">
    <source>
        <dbReference type="Proteomes" id="UP000186096"/>
    </source>
</evidence>
<dbReference type="InterPro" id="IPR051448">
    <property type="entry name" value="CdaR-like_regulators"/>
</dbReference>
<dbReference type="PANTHER" id="PTHR33744:SF1">
    <property type="entry name" value="DNA-BINDING TRANSCRIPTIONAL ACTIVATOR ADER"/>
    <property type="match status" value="1"/>
</dbReference>
<gene>
    <name evidence="2" type="ORF">SAMN05421833_11142</name>
</gene>
<dbReference type="OrthoDB" id="5051269at2"/>
<feature type="domain" description="PucR C-terminal helix-turn-helix" evidence="1">
    <location>
        <begin position="270"/>
        <end position="323"/>
    </location>
</feature>
<dbReference type="Pfam" id="PF13556">
    <property type="entry name" value="HTH_30"/>
    <property type="match status" value="1"/>
</dbReference>
<sequence length="334" mass="34571">MRDLVGRLSALDPDAGAAVQVIAYFDRLVETRAGLEAIVRGAAVLAGCPACLTDSERGVHVRVLPDGGRTDAGPPPDPVWPRITVPGGAAALWLERPSPPGPVGAMVLERAAAAARGVLDRTRGRAPARRDGDDPALVEVLLDAAAPSAVRSLAARALGLPGDIPVRAVALEGGVPRVGPAHHPPPEGVRAGIGPAVTVPDLPRSWALARTALRLAAEGTPQDPGPRVVHSDELGGLAVLAAAVPPGTAPHPDVRALERAGSEAPWMLATLYAAAYAPSLRAAAAQLTVHHSTLQDRLAHAEPLLGWTVRDPRGRLRLQLAFALRRLHRDAGSP</sequence>
<dbReference type="RefSeq" id="WP_076435693.1">
    <property type="nucleotide sequence ID" value="NZ_FTNI01000011.1"/>
</dbReference>
<dbReference type="PANTHER" id="PTHR33744">
    <property type="entry name" value="CARBOHYDRATE DIACID REGULATOR"/>
    <property type="match status" value="1"/>
</dbReference>
<keyword evidence="3" id="KW-1185">Reference proteome</keyword>
<organism evidence="2 3">
    <name type="scientific">Microbispora rosea</name>
    <dbReference type="NCBI Taxonomy" id="58117"/>
    <lineage>
        <taxon>Bacteria</taxon>
        <taxon>Bacillati</taxon>
        <taxon>Actinomycetota</taxon>
        <taxon>Actinomycetes</taxon>
        <taxon>Streptosporangiales</taxon>
        <taxon>Streptosporangiaceae</taxon>
        <taxon>Microbispora</taxon>
    </lineage>
</organism>
<dbReference type="InterPro" id="IPR042070">
    <property type="entry name" value="PucR_C-HTH_sf"/>
</dbReference>
<dbReference type="AlphaFoldDB" id="A0A1N7C4G6"/>
<dbReference type="Proteomes" id="UP000186096">
    <property type="component" value="Unassembled WGS sequence"/>
</dbReference>
<dbReference type="STRING" id="58117.SAMN05421833_11142"/>
<evidence type="ECO:0000259" key="1">
    <source>
        <dbReference type="Pfam" id="PF13556"/>
    </source>
</evidence>